<feature type="compositionally biased region" description="Low complexity" evidence="1">
    <location>
        <begin position="1"/>
        <end position="13"/>
    </location>
</feature>
<evidence type="ECO:0000313" key="3">
    <source>
        <dbReference type="Proteomes" id="UP001189429"/>
    </source>
</evidence>
<name>A0ABN9XTT5_9DINO</name>
<feature type="region of interest" description="Disordered" evidence="1">
    <location>
        <begin position="219"/>
        <end position="254"/>
    </location>
</feature>
<comment type="caution">
    <text evidence="2">The sequence shown here is derived from an EMBL/GenBank/DDBJ whole genome shotgun (WGS) entry which is preliminary data.</text>
</comment>
<feature type="compositionally biased region" description="Low complexity" evidence="1">
    <location>
        <begin position="36"/>
        <end position="68"/>
    </location>
</feature>
<dbReference type="Proteomes" id="UP001189429">
    <property type="component" value="Unassembled WGS sequence"/>
</dbReference>
<dbReference type="EMBL" id="CAUYUJ010020988">
    <property type="protein sequence ID" value="CAK0901839.1"/>
    <property type="molecule type" value="Genomic_DNA"/>
</dbReference>
<reference evidence="2" key="1">
    <citation type="submission" date="2023-10" db="EMBL/GenBank/DDBJ databases">
        <authorList>
            <person name="Chen Y."/>
            <person name="Shah S."/>
            <person name="Dougan E. K."/>
            <person name="Thang M."/>
            <person name="Chan C."/>
        </authorList>
    </citation>
    <scope>NUCLEOTIDE SEQUENCE [LARGE SCALE GENOMIC DNA]</scope>
</reference>
<sequence length="539" mass="55174">MDLSAMDLASLAAVNLSDSSDDSEDPDWGRSRSPRRPGGLPSGGSLPAALPGATDDAPSPGSPAAATAESVEPTSESRPAEEKAIALEGAEAQLRAAGLNEAADKLAQQAAEHRAAAATLQASTAAAEQKAAALEDSASQLRAAGLNAEADELVQRAAEQRSRIAVAPRGGPARRPTEGGAPPTSAPGVDPAVHPGAGASTAGHGAVAPGARAMPELAGAALPTGGAPPAAAAGAPEGGRAPRVMPPALRADPGRLPIGAPIGAAPPPRAPRPAGRPIPPPPIAMAAEVELADLEGNLPGQWVTFNMWVTERSQIHSDAEKAQNGPKGRVWGTGNGQVGVTVWSSAPVAKNIFEQAPALTLHMPASSRIATRAPISPTPITEWLEDVQIAQAQLLHSWAWDDSGTKGPICAVAVATIDPPRPLRTDWAAASTPFNAIPASFQGTLILNLSGIIVDHTTVMKVNESRRGITLQEPNGSGRINMTVWAALALRPLPTGVVTFQRVEVSCQKKLRDGSVVPTPRTLNAWWGTGIIGWRGMSI</sequence>
<feature type="compositionally biased region" description="Low complexity" evidence="1">
    <location>
        <begin position="219"/>
        <end position="243"/>
    </location>
</feature>
<organism evidence="2 3">
    <name type="scientific">Prorocentrum cordatum</name>
    <dbReference type="NCBI Taxonomy" id="2364126"/>
    <lineage>
        <taxon>Eukaryota</taxon>
        <taxon>Sar</taxon>
        <taxon>Alveolata</taxon>
        <taxon>Dinophyceae</taxon>
        <taxon>Prorocentrales</taxon>
        <taxon>Prorocentraceae</taxon>
        <taxon>Prorocentrum</taxon>
    </lineage>
</organism>
<evidence type="ECO:0000313" key="2">
    <source>
        <dbReference type="EMBL" id="CAK0901839.1"/>
    </source>
</evidence>
<protein>
    <submittedName>
        <fullName evidence="2">Uncharacterized protein</fullName>
    </submittedName>
</protein>
<feature type="region of interest" description="Disordered" evidence="1">
    <location>
        <begin position="1"/>
        <end position="83"/>
    </location>
</feature>
<proteinExistence type="predicted"/>
<feature type="region of interest" description="Disordered" evidence="1">
    <location>
        <begin position="154"/>
        <end position="207"/>
    </location>
</feature>
<keyword evidence="3" id="KW-1185">Reference proteome</keyword>
<evidence type="ECO:0000256" key="1">
    <source>
        <dbReference type="SAM" id="MobiDB-lite"/>
    </source>
</evidence>
<accession>A0ABN9XTT5</accession>
<gene>
    <name evidence="2" type="ORF">PCOR1329_LOCUS78656</name>
</gene>